<dbReference type="SMART" id="SM00267">
    <property type="entry name" value="GGDEF"/>
    <property type="match status" value="1"/>
</dbReference>
<dbReference type="SMART" id="SM00052">
    <property type="entry name" value="EAL"/>
    <property type="match status" value="1"/>
</dbReference>
<accession>A0A4S4C4M8</accession>
<dbReference type="InterPro" id="IPR013767">
    <property type="entry name" value="PAS_fold"/>
</dbReference>
<dbReference type="PANTHER" id="PTHR44757:SF2">
    <property type="entry name" value="BIOFILM ARCHITECTURE MAINTENANCE PROTEIN MBAA"/>
    <property type="match status" value="1"/>
</dbReference>
<dbReference type="InterPro" id="IPR043128">
    <property type="entry name" value="Rev_trsase/Diguanyl_cyclase"/>
</dbReference>
<dbReference type="InterPro" id="IPR035965">
    <property type="entry name" value="PAS-like_dom_sf"/>
</dbReference>
<proteinExistence type="predicted"/>
<dbReference type="Pfam" id="PF13426">
    <property type="entry name" value="PAS_9"/>
    <property type="match status" value="2"/>
</dbReference>
<comment type="caution">
    <text evidence="1">The sequence shown here is derived from an EMBL/GenBank/DDBJ whole genome shotgun (WGS) entry which is preliminary data.</text>
</comment>
<dbReference type="SUPFAM" id="SSF55073">
    <property type="entry name" value="Nucleotide cyclase"/>
    <property type="match status" value="1"/>
</dbReference>
<keyword evidence="2" id="KW-1185">Reference proteome</keyword>
<reference evidence="1 2" key="1">
    <citation type="submission" date="2019-04" db="EMBL/GenBank/DDBJ databases">
        <title>Bacillus sediminilitoris sp. nov., isolated from a tidal flat sediment on the East China Sea.</title>
        <authorList>
            <person name="Wei Y."/>
            <person name="Mao H."/>
            <person name="Fang J."/>
        </authorList>
    </citation>
    <scope>NUCLEOTIDE SEQUENCE [LARGE SCALE GENOMIC DNA]</scope>
    <source>
        <strain evidence="1 2">DSL-17</strain>
    </source>
</reference>
<dbReference type="PROSITE" id="PS50883">
    <property type="entry name" value="EAL"/>
    <property type="match status" value="1"/>
</dbReference>
<dbReference type="AlphaFoldDB" id="A0A4S4C4M8"/>
<dbReference type="SUPFAM" id="SSF141868">
    <property type="entry name" value="EAL domain-like"/>
    <property type="match status" value="1"/>
</dbReference>
<dbReference type="CDD" id="cd01948">
    <property type="entry name" value="EAL"/>
    <property type="match status" value="1"/>
</dbReference>
<organism evidence="1 2">
    <name type="scientific">Metabacillus sediminilitoris</name>
    <dbReference type="NCBI Taxonomy" id="2567941"/>
    <lineage>
        <taxon>Bacteria</taxon>
        <taxon>Bacillati</taxon>
        <taxon>Bacillota</taxon>
        <taxon>Bacilli</taxon>
        <taxon>Bacillales</taxon>
        <taxon>Bacillaceae</taxon>
        <taxon>Metabacillus</taxon>
    </lineage>
</organism>
<dbReference type="Pfam" id="PF00563">
    <property type="entry name" value="EAL"/>
    <property type="match status" value="1"/>
</dbReference>
<dbReference type="InterPro" id="IPR035919">
    <property type="entry name" value="EAL_sf"/>
</dbReference>
<dbReference type="NCBIfam" id="TIGR00229">
    <property type="entry name" value="sensory_box"/>
    <property type="match status" value="3"/>
</dbReference>
<dbReference type="SUPFAM" id="SSF55785">
    <property type="entry name" value="PYP-like sensor domain (PAS domain)"/>
    <property type="match status" value="3"/>
</dbReference>
<dbReference type="Gene3D" id="3.20.20.450">
    <property type="entry name" value="EAL domain"/>
    <property type="match status" value="1"/>
</dbReference>
<dbReference type="InterPro" id="IPR000014">
    <property type="entry name" value="PAS"/>
</dbReference>
<dbReference type="InterPro" id="IPR001610">
    <property type="entry name" value="PAC"/>
</dbReference>
<dbReference type="Proteomes" id="UP000310334">
    <property type="component" value="Unassembled WGS sequence"/>
</dbReference>
<dbReference type="CDD" id="cd01949">
    <property type="entry name" value="GGDEF"/>
    <property type="match status" value="1"/>
</dbReference>
<dbReference type="InterPro" id="IPR000700">
    <property type="entry name" value="PAS-assoc_C"/>
</dbReference>
<dbReference type="PROSITE" id="PS50887">
    <property type="entry name" value="GGDEF"/>
    <property type="match status" value="1"/>
</dbReference>
<evidence type="ECO:0000313" key="1">
    <source>
        <dbReference type="EMBL" id="THF82528.1"/>
    </source>
</evidence>
<dbReference type="SMART" id="SM00091">
    <property type="entry name" value="PAS"/>
    <property type="match status" value="3"/>
</dbReference>
<dbReference type="SMART" id="SM00086">
    <property type="entry name" value="PAC"/>
    <property type="match status" value="3"/>
</dbReference>
<dbReference type="OrthoDB" id="9759607at2"/>
<sequence length="864" mass="99275">MLCTHIIQGLFGNNLRMLEKGEERYMHEFLQLVFIPFFVIVTLVLAIILYRTVLSKNKILVKLRESEDRFLNLVELSPDAIVVHCEEKIIFINEAGLNMVGASNKDELIGKSIIDFVPPDYKEIVVKRIQQMKNGHKAKTMEQQIITPQGNIMDVEITGTSIMYEHKPGIQLIIREITEQKRISRELEEKRQRYQSLFEHNPDGIYSLDPTGKITETNQALVNMLGYTKDELLAMTFHKVISPDLLAKTSFHFQNALEGNQQYYETVGIHKNGKKIHLHSVILPIIVDSKIIGVFGIAKDISKEKEALLLLEENEEKYRSLFDHNLDSVFEMDLQGHFKNVNHMAEKLTHFSKKELLTMTYSAIIANNEKNVNKDFSSVIKGYSLHVELELYDKFGRIIEVDISAVPIKKHGRIDGVFAIVRDITEKKQSQKKIKELAYTDQLTGLPNRHWFYKKLTNVTKNSNDNKQPFAILTIDFDDFKTINDTLGHHAGDLFLQQISERLQHCLRKKDNISRMGGDEFIIILENITKNEARQVAERILTEMNTPILLFENKVIVTLSIGISMNLDFTCDGETLIKQADLAMYLAKEKGKNNYQFFTEDLNKKAIRKRQIKNALSLAIEQNEFKLFYQPQVDLQTGKLIGLEALLRWYPSFGNVSPVEFIPIAEETGLILPIGEWVIKEACLQIKKWKNQNRPKIKVSVNVSARQFKDKEFALKVKQILEDEKVDPSFIEFEITESVMLNAEEPSLLIREIKEMGIKVAIDDFGAGYSSLSVIKNVEIDTLKIDQSLLENVMQNSRMMSMLEAIIGVGKTLNTKIIVEGIETKEQLNLLNDFQIIGQGYFFSHPLPPEQLQDVWGRNWLQNE</sequence>
<protein>
    <submittedName>
        <fullName evidence="1">PAS domain S-box protein</fullName>
    </submittedName>
</protein>
<dbReference type="Pfam" id="PF00990">
    <property type="entry name" value="GGDEF"/>
    <property type="match status" value="1"/>
</dbReference>
<dbReference type="NCBIfam" id="TIGR00254">
    <property type="entry name" value="GGDEF"/>
    <property type="match status" value="1"/>
</dbReference>
<dbReference type="Gene3D" id="3.30.450.20">
    <property type="entry name" value="PAS domain"/>
    <property type="match status" value="3"/>
</dbReference>
<dbReference type="InterPro" id="IPR000160">
    <property type="entry name" value="GGDEF_dom"/>
</dbReference>
<dbReference type="InterPro" id="IPR052155">
    <property type="entry name" value="Biofilm_reg_signaling"/>
</dbReference>
<dbReference type="FunFam" id="3.30.70.270:FF:000001">
    <property type="entry name" value="Diguanylate cyclase domain protein"/>
    <property type="match status" value="1"/>
</dbReference>
<name>A0A4S4C4M8_9BACI</name>
<dbReference type="EMBL" id="SSNT01000002">
    <property type="protein sequence ID" value="THF82528.1"/>
    <property type="molecule type" value="Genomic_DNA"/>
</dbReference>
<dbReference type="GO" id="GO:0006355">
    <property type="term" value="P:regulation of DNA-templated transcription"/>
    <property type="evidence" value="ECO:0007669"/>
    <property type="project" value="InterPro"/>
</dbReference>
<dbReference type="PANTHER" id="PTHR44757">
    <property type="entry name" value="DIGUANYLATE CYCLASE DGCP"/>
    <property type="match status" value="1"/>
</dbReference>
<dbReference type="Pfam" id="PF00989">
    <property type="entry name" value="PAS"/>
    <property type="match status" value="1"/>
</dbReference>
<dbReference type="InterPro" id="IPR001633">
    <property type="entry name" value="EAL_dom"/>
</dbReference>
<dbReference type="InterPro" id="IPR029787">
    <property type="entry name" value="Nucleotide_cyclase"/>
</dbReference>
<dbReference type="CDD" id="cd00130">
    <property type="entry name" value="PAS"/>
    <property type="match status" value="3"/>
</dbReference>
<evidence type="ECO:0000313" key="2">
    <source>
        <dbReference type="Proteomes" id="UP000310334"/>
    </source>
</evidence>
<dbReference type="Gene3D" id="3.30.70.270">
    <property type="match status" value="1"/>
</dbReference>
<gene>
    <name evidence="1" type="ORF">E6W99_03660</name>
</gene>
<dbReference type="PROSITE" id="PS50113">
    <property type="entry name" value="PAC"/>
    <property type="match status" value="2"/>
</dbReference>
<dbReference type="PROSITE" id="PS50112">
    <property type="entry name" value="PAS"/>
    <property type="match status" value="3"/>
</dbReference>